<dbReference type="InterPro" id="IPR029058">
    <property type="entry name" value="AB_hydrolase_fold"/>
</dbReference>
<dbReference type="PANTHER" id="PTHR43798">
    <property type="entry name" value="MONOACYLGLYCEROL LIPASE"/>
    <property type="match status" value="1"/>
</dbReference>
<dbReference type="InterPro" id="IPR050266">
    <property type="entry name" value="AB_hydrolase_sf"/>
</dbReference>
<sequence length="331" mass="35819">MPNTSLPFSRQVSRFDMRLNLSHGRCFYEPCGEDHRQGGSAMKSKDMMLDVSSAAAIGEKTEIAASLHLPDNWAKSGKHLIFAIHGGGYSRIYWNPPFADESYSFARWFTDRGKAVLAIDMLGMGDSTKPEPESKLSRAIIANAHAAALALVVDELGPDISVTGMGHSMGGMMIISQAAMHPVFDRVAVLGWANEPMVLGDTDTGKLRAGLIPSGYLATPREPMRKLFYWPDVPHALVEADEAHASSTPATLGRAALTPGVVHEEAAAITVPVLVVQSAIDTSPDPSRETAYFKTAASTDLQIVDNAAHCQNFAGSRRSHWADLNDWFDLN</sequence>
<organism evidence="2 3">
    <name type="scientific">Croceicoccus marinus</name>
    <dbReference type="NCBI Taxonomy" id="450378"/>
    <lineage>
        <taxon>Bacteria</taxon>
        <taxon>Pseudomonadati</taxon>
        <taxon>Pseudomonadota</taxon>
        <taxon>Alphaproteobacteria</taxon>
        <taxon>Sphingomonadales</taxon>
        <taxon>Erythrobacteraceae</taxon>
        <taxon>Croceicoccus</taxon>
    </lineage>
</organism>
<evidence type="ECO:0000313" key="2">
    <source>
        <dbReference type="EMBL" id="QNE07065.1"/>
    </source>
</evidence>
<dbReference type="EMBL" id="CP060053">
    <property type="protein sequence ID" value="QNE07065.1"/>
    <property type="molecule type" value="Genomic_DNA"/>
</dbReference>
<dbReference type="RefSeq" id="WP_157668257.1">
    <property type="nucleotide sequence ID" value="NZ_CP019603.1"/>
</dbReference>
<dbReference type="SUPFAM" id="SSF53474">
    <property type="entry name" value="alpha/beta-Hydrolases"/>
    <property type="match status" value="1"/>
</dbReference>
<dbReference type="OrthoDB" id="4512892at2"/>
<protein>
    <submittedName>
        <fullName evidence="2">Alpha/beta fold hydrolase</fullName>
    </submittedName>
</protein>
<dbReference type="GO" id="GO:0046464">
    <property type="term" value="P:acylglycerol catabolic process"/>
    <property type="evidence" value="ECO:0007669"/>
    <property type="project" value="TreeGrafter"/>
</dbReference>
<evidence type="ECO:0000259" key="1">
    <source>
        <dbReference type="Pfam" id="PF12697"/>
    </source>
</evidence>
<feature type="domain" description="AB hydrolase-1" evidence="1">
    <location>
        <begin position="84"/>
        <end position="312"/>
    </location>
</feature>
<evidence type="ECO:0000313" key="3">
    <source>
        <dbReference type="Proteomes" id="UP000515297"/>
    </source>
</evidence>
<reference evidence="2 3" key="1">
    <citation type="submission" date="2020-08" db="EMBL/GenBank/DDBJ databases">
        <authorList>
            <person name="Liu G."/>
            <person name="Sun C."/>
        </authorList>
    </citation>
    <scope>NUCLEOTIDE SEQUENCE [LARGE SCALE GENOMIC DNA]</scope>
    <source>
        <strain evidence="2 3">OT19</strain>
        <plasmid evidence="2 3">plas1</plasmid>
    </source>
</reference>
<gene>
    <name evidence="2" type="ORF">H4O24_18715</name>
</gene>
<dbReference type="AlphaFoldDB" id="A0A7G6VZA0"/>
<dbReference type="Proteomes" id="UP000515297">
    <property type="component" value="Plasmid plas1"/>
</dbReference>
<dbReference type="GO" id="GO:0047372">
    <property type="term" value="F:monoacylglycerol lipase activity"/>
    <property type="evidence" value="ECO:0007669"/>
    <property type="project" value="TreeGrafter"/>
</dbReference>
<geneLocation type="plasmid" evidence="2 3">
    <name>plas1</name>
</geneLocation>
<dbReference type="Pfam" id="PF12697">
    <property type="entry name" value="Abhydrolase_6"/>
    <property type="match status" value="1"/>
</dbReference>
<dbReference type="Gene3D" id="3.40.50.1820">
    <property type="entry name" value="alpha/beta hydrolase"/>
    <property type="match status" value="1"/>
</dbReference>
<dbReference type="PANTHER" id="PTHR43798:SF5">
    <property type="entry name" value="MONOACYLGLYCEROL LIPASE ABHD6"/>
    <property type="match status" value="1"/>
</dbReference>
<name>A0A7G6VZA0_9SPHN</name>
<dbReference type="InterPro" id="IPR000073">
    <property type="entry name" value="AB_hydrolase_1"/>
</dbReference>
<keyword evidence="2" id="KW-0614">Plasmid</keyword>
<proteinExistence type="predicted"/>
<dbReference type="GO" id="GO:0016020">
    <property type="term" value="C:membrane"/>
    <property type="evidence" value="ECO:0007669"/>
    <property type="project" value="TreeGrafter"/>
</dbReference>
<keyword evidence="2" id="KW-0378">Hydrolase</keyword>
<accession>A0A7G6VZA0</accession>